<dbReference type="HOGENOM" id="CLU_023804_0_1_1"/>
<dbReference type="GO" id="GO:0044613">
    <property type="term" value="C:nuclear pore central transport channel"/>
    <property type="evidence" value="ECO:0007669"/>
    <property type="project" value="TreeGrafter"/>
</dbReference>
<evidence type="ECO:0000256" key="3">
    <source>
        <dbReference type="ARBA" id="ARBA00023132"/>
    </source>
</evidence>
<dbReference type="InParanoid" id="K1WPR3"/>
<comment type="subcellular location">
    <subcellularLocation>
        <location evidence="1">Nucleus</location>
        <location evidence="1">Nuclear pore complex</location>
    </subcellularLocation>
</comment>
<dbReference type="AlphaFoldDB" id="K1WPR3"/>
<feature type="coiled-coil region" evidence="5">
    <location>
        <begin position="376"/>
        <end position="410"/>
    </location>
</feature>
<feature type="compositionally biased region" description="Gly residues" evidence="6">
    <location>
        <begin position="92"/>
        <end position="101"/>
    </location>
</feature>
<reference evidence="8 9" key="1">
    <citation type="journal article" date="2012" name="BMC Genomics">
        <title>Sequencing the genome of Marssonina brunnea reveals fungus-poplar co-evolution.</title>
        <authorList>
            <person name="Zhu S."/>
            <person name="Cao Y.-Z."/>
            <person name="Jiang C."/>
            <person name="Tan B.-Y."/>
            <person name="Wang Z."/>
            <person name="Feng S."/>
            <person name="Zhang L."/>
            <person name="Su X.-H."/>
            <person name="Brejova B."/>
            <person name="Vinar T."/>
            <person name="Xu M."/>
            <person name="Wang M.-X."/>
            <person name="Zhang S.-G."/>
            <person name="Huang M.-R."/>
            <person name="Wu R."/>
            <person name="Zhou Y."/>
        </authorList>
    </citation>
    <scope>NUCLEOTIDE SEQUENCE [LARGE SCALE GENOMIC DNA]</scope>
    <source>
        <strain evidence="8 9">MB_m1</strain>
    </source>
</reference>
<evidence type="ECO:0000256" key="5">
    <source>
        <dbReference type="SAM" id="Coils"/>
    </source>
</evidence>
<keyword evidence="5" id="KW-0175">Coiled coil</keyword>
<evidence type="ECO:0000256" key="4">
    <source>
        <dbReference type="ARBA" id="ARBA00023242"/>
    </source>
</evidence>
<dbReference type="EMBL" id="JH921446">
    <property type="protein sequence ID" value="EKD14367.1"/>
    <property type="molecule type" value="Genomic_DNA"/>
</dbReference>
<organism evidence="8 9">
    <name type="scientific">Marssonina brunnea f. sp. multigermtubi (strain MB_m1)</name>
    <name type="common">Marssonina leaf spot fungus</name>
    <dbReference type="NCBI Taxonomy" id="1072389"/>
    <lineage>
        <taxon>Eukaryota</taxon>
        <taxon>Fungi</taxon>
        <taxon>Dikarya</taxon>
        <taxon>Ascomycota</taxon>
        <taxon>Pezizomycotina</taxon>
        <taxon>Leotiomycetes</taxon>
        <taxon>Helotiales</taxon>
        <taxon>Drepanopezizaceae</taxon>
        <taxon>Drepanopeziza</taxon>
    </lineage>
</organism>
<name>K1WPR3_MARBU</name>
<dbReference type="OMA" id="MMQTRLH"/>
<dbReference type="Pfam" id="PF18570">
    <property type="entry name" value="Nup54_57_C"/>
    <property type="match status" value="1"/>
</dbReference>
<evidence type="ECO:0000259" key="7">
    <source>
        <dbReference type="Pfam" id="PF13874"/>
    </source>
</evidence>
<dbReference type="GO" id="GO:0036228">
    <property type="term" value="P:protein localization to nuclear inner membrane"/>
    <property type="evidence" value="ECO:0007669"/>
    <property type="project" value="TreeGrafter"/>
</dbReference>
<proteinExistence type="predicted"/>
<evidence type="ECO:0000256" key="6">
    <source>
        <dbReference type="SAM" id="MobiDB-lite"/>
    </source>
</evidence>
<dbReference type="InterPro" id="IPR025712">
    <property type="entry name" value="Nup54_alpha-helical_dom"/>
</dbReference>
<feature type="compositionally biased region" description="Low complexity" evidence="6">
    <location>
        <begin position="102"/>
        <end position="140"/>
    </location>
</feature>
<dbReference type="InterPro" id="IPR024864">
    <property type="entry name" value="Nup54/Nup57/Nup44"/>
</dbReference>
<dbReference type="GO" id="GO:0017056">
    <property type="term" value="F:structural constituent of nuclear pore"/>
    <property type="evidence" value="ECO:0007669"/>
    <property type="project" value="TreeGrafter"/>
</dbReference>
<feature type="domain" description="Nucleoporin Nup54 alpha-helical" evidence="7">
    <location>
        <begin position="210"/>
        <end position="346"/>
    </location>
</feature>
<dbReference type="GO" id="GO:0006607">
    <property type="term" value="P:NLS-bearing protein import into nucleus"/>
    <property type="evidence" value="ECO:0007669"/>
    <property type="project" value="TreeGrafter"/>
</dbReference>
<feature type="region of interest" description="Disordered" evidence="6">
    <location>
        <begin position="1"/>
        <end position="141"/>
    </location>
</feature>
<keyword evidence="4" id="KW-0539">Nucleus</keyword>
<evidence type="ECO:0000313" key="8">
    <source>
        <dbReference type="EMBL" id="EKD14367.1"/>
    </source>
</evidence>
<dbReference type="InterPro" id="IPR025574">
    <property type="entry name" value="Nucleoporin_FG_rpt"/>
</dbReference>
<dbReference type="Pfam" id="PF13874">
    <property type="entry name" value="Nup54"/>
    <property type="match status" value="1"/>
</dbReference>
<dbReference type="OrthoDB" id="6162375at2759"/>
<dbReference type="Gene3D" id="1.20.5.490">
    <property type="entry name" value="Single helix bin"/>
    <property type="match status" value="1"/>
</dbReference>
<dbReference type="Gene3D" id="1.20.5.3600">
    <property type="match status" value="1"/>
</dbReference>
<dbReference type="eggNOG" id="KOG3091">
    <property type="taxonomic scope" value="Eukaryota"/>
</dbReference>
<keyword evidence="3" id="KW-0509">mRNA transport</keyword>
<dbReference type="GO" id="GO:0006999">
    <property type="term" value="P:nuclear pore organization"/>
    <property type="evidence" value="ECO:0007669"/>
    <property type="project" value="TreeGrafter"/>
</dbReference>
<dbReference type="STRING" id="1072389.K1WPR3"/>
<evidence type="ECO:0000256" key="1">
    <source>
        <dbReference type="ARBA" id="ARBA00004567"/>
    </source>
</evidence>
<dbReference type="Pfam" id="PF13634">
    <property type="entry name" value="Nucleoporin_FG"/>
    <property type="match status" value="1"/>
</dbReference>
<dbReference type="Proteomes" id="UP000006753">
    <property type="component" value="Unassembled WGS sequence"/>
</dbReference>
<keyword evidence="2" id="KW-0813">Transport</keyword>
<sequence>MFGAALNKPTGGGGLFGSLNTNNQQNQQQGSSLFGGLGQTTQQNQNQGGGLFGQSTQNQNQGGGLFGQSTQNQNQGGGLFGQSTQNQPQTQQGGGLFGGLGQTQAQNQQPQQNGGLFNLGQSQNNQQQQQQQPNGLQNSLFGQSTQQTLPQLGQSQALWQPNSGVTREKDIQEQMKTVLEKWDTANPNCAFKHYFYNKVDDNMAPYYRPAPDEDPKAWEEALSKKPGPGYIPVLCVGFAQMGERIALQQRNLSNFNVRLHEINNSLTKMMQDHETKTSIRVIDARRKHIVLKQRCLALATKVQVLKNRGYAMAGDEEDLRTKLLALERNVTDPGLGARGEEIWARMLIVQDRARTLKGELEKAGANAPDILDEKLSEHAKRLLEDYNTQLRHLKSELDRVNAEFVEWLKEQGTTALKVKETTKNDTHGRSLQFL</sequence>
<evidence type="ECO:0000313" key="9">
    <source>
        <dbReference type="Proteomes" id="UP000006753"/>
    </source>
</evidence>
<keyword evidence="9" id="KW-1185">Reference proteome</keyword>
<accession>K1WPR3</accession>
<dbReference type="PANTHER" id="PTHR13000:SF0">
    <property type="entry name" value="NUCLEOPORIN P54"/>
    <property type="match status" value="1"/>
</dbReference>
<keyword evidence="3" id="KW-0906">Nuclear pore complex</keyword>
<dbReference type="KEGG" id="mbe:MBM_07597"/>
<gene>
    <name evidence="8" type="ORF">MBM_07597</name>
</gene>
<dbReference type="PANTHER" id="PTHR13000">
    <property type="entry name" value="NUCLEOPORIN P54"/>
    <property type="match status" value="1"/>
</dbReference>
<keyword evidence="3" id="KW-0653">Protein transport</keyword>
<feature type="compositionally biased region" description="Low complexity" evidence="6">
    <location>
        <begin position="17"/>
        <end position="32"/>
    </location>
</feature>
<feature type="compositionally biased region" description="Low complexity" evidence="6">
    <location>
        <begin position="81"/>
        <end position="91"/>
    </location>
</feature>
<evidence type="ECO:0000256" key="2">
    <source>
        <dbReference type="ARBA" id="ARBA00022448"/>
    </source>
</evidence>
<protein>
    <recommendedName>
        <fullName evidence="7">Nucleoporin Nup54 alpha-helical domain-containing protein</fullName>
    </recommendedName>
</protein>
<keyword evidence="3" id="KW-0811">Translocation</keyword>